<feature type="coiled-coil region" evidence="2">
    <location>
        <begin position="189"/>
        <end position="216"/>
    </location>
</feature>
<dbReference type="PANTHER" id="PTHR38768:SF1">
    <property type="entry name" value="UPF0502 PROTEIN YCEH"/>
    <property type="match status" value="1"/>
</dbReference>
<dbReference type="Pfam" id="PF04337">
    <property type="entry name" value="DUF480"/>
    <property type="match status" value="1"/>
</dbReference>
<dbReference type="EMBL" id="LT629780">
    <property type="protein sequence ID" value="SDT93713.1"/>
    <property type="molecule type" value="Genomic_DNA"/>
</dbReference>
<accession>A0A1H2EFE3</accession>
<dbReference type="RefSeq" id="WP_090211942.1">
    <property type="nucleotide sequence ID" value="NZ_LT629780.1"/>
</dbReference>
<reference evidence="4" key="1">
    <citation type="submission" date="2016-10" db="EMBL/GenBank/DDBJ databases">
        <authorList>
            <person name="Varghese N."/>
            <person name="Submissions S."/>
        </authorList>
    </citation>
    <scope>NUCLEOTIDE SEQUENCE [LARGE SCALE GENOMIC DNA]</scope>
    <source>
        <strain evidence="4">CCTCC 2012022</strain>
    </source>
</reference>
<evidence type="ECO:0000313" key="3">
    <source>
        <dbReference type="EMBL" id="SDT93713.1"/>
    </source>
</evidence>
<dbReference type="HAMAP" id="MF_01584">
    <property type="entry name" value="UPF0502"/>
    <property type="match status" value="1"/>
</dbReference>
<keyword evidence="2" id="KW-0175">Coiled coil</keyword>
<sequence>MSEPTPAPSPFADAPLSAAESRVLGCLIEKQATTPESYPLTLNALQQACNQKTSREPLMNLAAGEIGQALRSLEQRGLVRLVMGSRADRWEQRADKQLELVHPQLILLALLLLRGPQTLGELLARSNRLHAFDDTEEVRHHLERLANRALAGVLPRHGGQREERYVQRLGDPAEQEALLAARAMEAPAGTAQEERLAALEARLAELEARLARLEHGAD</sequence>
<protein>
    <submittedName>
        <fullName evidence="3">Uncharacterized protein</fullName>
    </submittedName>
</protein>
<organism evidence="3 4">
    <name type="scientific">Geopseudomonas guangdongensis</name>
    <dbReference type="NCBI Taxonomy" id="1245526"/>
    <lineage>
        <taxon>Bacteria</taxon>
        <taxon>Pseudomonadati</taxon>
        <taxon>Pseudomonadota</taxon>
        <taxon>Gammaproteobacteria</taxon>
        <taxon>Pseudomonadales</taxon>
        <taxon>Pseudomonadaceae</taxon>
        <taxon>Geopseudomonas</taxon>
    </lineage>
</organism>
<gene>
    <name evidence="3" type="ORF">SAMN05216580_0555</name>
</gene>
<dbReference type="AlphaFoldDB" id="A0A1H2EFE3"/>
<dbReference type="PANTHER" id="PTHR38768">
    <property type="entry name" value="UPF0502 PROTEIN YCEH"/>
    <property type="match status" value="1"/>
</dbReference>
<evidence type="ECO:0000256" key="2">
    <source>
        <dbReference type="SAM" id="Coils"/>
    </source>
</evidence>
<dbReference type="SUPFAM" id="SSF46785">
    <property type="entry name" value="Winged helix' DNA-binding domain"/>
    <property type="match status" value="2"/>
</dbReference>
<evidence type="ECO:0000313" key="4">
    <source>
        <dbReference type="Proteomes" id="UP000243063"/>
    </source>
</evidence>
<proteinExistence type="inferred from homology"/>
<dbReference type="InterPro" id="IPR007432">
    <property type="entry name" value="DUF480"/>
</dbReference>
<keyword evidence="4" id="KW-1185">Reference proteome</keyword>
<dbReference type="InterPro" id="IPR036390">
    <property type="entry name" value="WH_DNA-bd_sf"/>
</dbReference>
<dbReference type="InterPro" id="IPR036388">
    <property type="entry name" value="WH-like_DNA-bd_sf"/>
</dbReference>
<evidence type="ECO:0000256" key="1">
    <source>
        <dbReference type="HAMAP-Rule" id="MF_01584"/>
    </source>
</evidence>
<dbReference type="Proteomes" id="UP000243063">
    <property type="component" value="Chromosome I"/>
</dbReference>
<name>A0A1H2EFE3_9GAMM</name>
<dbReference type="Gene3D" id="1.10.10.10">
    <property type="entry name" value="Winged helix-like DNA-binding domain superfamily/Winged helix DNA-binding domain"/>
    <property type="match status" value="2"/>
</dbReference>
<dbReference type="OrthoDB" id="9784785at2"/>
<comment type="similarity">
    <text evidence="1">Belongs to the UPF0502 family.</text>
</comment>